<evidence type="ECO:0000256" key="1">
    <source>
        <dbReference type="SAM" id="MobiDB-lite"/>
    </source>
</evidence>
<evidence type="ECO:0000313" key="3">
    <source>
        <dbReference type="EMBL" id="WAL64786.1"/>
    </source>
</evidence>
<gene>
    <name evidence="3" type="ORF">ORV05_28140</name>
</gene>
<protein>
    <submittedName>
        <fullName evidence="3">FMN-binding protein</fullName>
    </submittedName>
</protein>
<feature type="compositionally biased region" description="Low complexity" evidence="1">
    <location>
        <begin position="35"/>
        <end position="61"/>
    </location>
</feature>
<dbReference type="InterPro" id="IPR007329">
    <property type="entry name" value="FMN-bd"/>
</dbReference>
<evidence type="ECO:0000313" key="4">
    <source>
        <dbReference type="Proteomes" id="UP001163203"/>
    </source>
</evidence>
<sequence>MRRVVIVVLLTIAGLVPLLRYHPASSPASALSGNSTPATEAPSSSPSSPTSSSAPKSAPPSGSGGGGRKVVNGSTVDTEYGPYQVQVTFTGNKITDIRITTEPDDRHSQRIANSAEPTLREEALQAQSAHIDTVSGATATSEAYAQSLQSAIDQRGN</sequence>
<keyword evidence="4" id="KW-1185">Reference proteome</keyword>
<proteinExistence type="predicted"/>
<dbReference type="EMBL" id="CP113836">
    <property type="protein sequence ID" value="WAL64786.1"/>
    <property type="molecule type" value="Genomic_DNA"/>
</dbReference>
<reference evidence="3" key="1">
    <citation type="submission" date="2022-11" db="EMBL/GenBank/DDBJ databases">
        <authorList>
            <person name="Mo P."/>
        </authorList>
    </citation>
    <scope>NUCLEOTIDE SEQUENCE</scope>
    <source>
        <strain evidence="3">HUAS 11-8</strain>
    </source>
</reference>
<dbReference type="SMART" id="SM00900">
    <property type="entry name" value="FMN_bind"/>
    <property type="match status" value="1"/>
</dbReference>
<dbReference type="Proteomes" id="UP001163203">
    <property type="component" value="Chromosome"/>
</dbReference>
<feature type="region of interest" description="Disordered" evidence="1">
    <location>
        <begin position="25"/>
        <end position="77"/>
    </location>
</feature>
<dbReference type="Gene3D" id="3.90.1010.20">
    <property type="match status" value="1"/>
</dbReference>
<feature type="domain" description="FMN-binding" evidence="2">
    <location>
        <begin position="79"/>
        <end position="155"/>
    </location>
</feature>
<organism evidence="3 4">
    <name type="scientific">Amycolatopsis cynarae</name>
    <dbReference type="NCBI Taxonomy" id="2995223"/>
    <lineage>
        <taxon>Bacteria</taxon>
        <taxon>Bacillati</taxon>
        <taxon>Actinomycetota</taxon>
        <taxon>Actinomycetes</taxon>
        <taxon>Pseudonocardiales</taxon>
        <taxon>Pseudonocardiaceae</taxon>
        <taxon>Amycolatopsis</taxon>
    </lineage>
</organism>
<accession>A0ABY7B1J6</accession>
<name>A0ABY7B1J6_9PSEU</name>
<dbReference type="RefSeq" id="WP_268755012.1">
    <property type="nucleotide sequence ID" value="NZ_CP113836.1"/>
</dbReference>
<dbReference type="Pfam" id="PF04205">
    <property type="entry name" value="FMN_bind"/>
    <property type="match status" value="1"/>
</dbReference>
<evidence type="ECO:0000259" key="2">
    <source>
        <dbReference type="SMART" id="SM00900"/>
    </source>
</evidence>